<comment type="caution">
    <text evidence="2">The sequence shown here is derived from an EMBL/GenBank/DDBJ whole genome shotgun (WGS) entry which is preliminary data.</text>
</comment>
<feature type="region of interest" description="Disordered" evidence="1">
    <location>
        <begin position="121"/>
        <end position="173"/>
    </location>
</feature>
<dbReference type="EMBL" id="CM027685">
    <property type="protein sequence ID" value="KAG0527943.1"/>
    <property type="molecule type" value="Genomic_DNA"/>
</dbReference>
<proteinExistence type="predicted"/>
<dbReference type="Proteomes" id="UP000807115">
    <property type="component" value="Chromosome 6"/>
</dbReference>
<sequence length="173" mass="18555">MPLRTPCCDHDHQTKRPSPSQPRVAFSSPLVLVFSEVAAAQQPRYLGSASTLPRATGSMPPGHRTTSGASPAPMPSVPSTPPRRRRAKEVTRSIEDLCWHECPVGSILSVRAGMPSPAAAAAEAPWPSAPSPLAPRSALPRRAWSAPPRPWRRLCPPRPGGSVLGRAKRRPHV</sequence>
<evidence type="ECO:0000313" key="2">
    <source>
        <dbReference type="EMBL" id="KAG0527943.1"/>
    </source>
</evidence>
<evidence type="ECO:0000256" key="1">
    <source>
        <dbReference type="SAM" id="MobiDB-lite"/>
    </source>
</evidence>
<organism evidence="2 3">
    <name type="scientific">Sorghum bicolor</name>
    <name type="common">Sorghum</name>
    <name type="synonym">Sorghum vulgare</name>
    <dbReference type="NCBI Taxonomy" id="4558"/>
    <lineage>
        <taxon>Eukaryota</taxon>
        <taxon>Viridiplantae</taxon>
        <taxon>Streptophyta</taxon>
        <taxon>Embryophyta</taxon>
        <taxon>Tracheophyta</taxon>
        <taxon>Spermatophyta</taxon>
        <taxon>Magnoliopsida</taxon>
        <taxon>Liliopsida</taxon>
        <taxon>Poales</taxon>
        <taxon>Poaceae</taxon>
        <taxon>PACMAD clade</taxon>
        <taxon>Panicoideae</taxon>
        <taxon>Andropogonodae</taxon>
        <taxon>Andropogoneae</taxon>
        <taxon>Sorghinae</taxon>
        <taxon>Sorghum</taxon>
    </lineage>
</organism>
<feature type="region of interest" description="Disordered" evidence="1">
    <location>
        <begin position="43"/>
        <end position="90"/>
    </location>
</feature>
<protein>
    <submittedName>
        <fullName evidence="2">Uncharacterized protein</fullName>
    </submittedName>
</protein>
<evidence type="ECO:0000313" key="3">
    <source>
        <dbReference type="Proteomes" id="UP000807115"/>
    </source>
</evidence>
<reference evidence="2" key="1">
    <citation type="journal article" date="2019" name="BMC Genomics">
        <title>A new reference genome for Sorghum bicolor reveals high levels of sequence similarity between sweet and grain genotypes: implications for the genetics of sugar metabolism.</title>
        <authorList>
            <person name="Cooper E.A."/>
            <person name="Brenton Z.W."/>
            <person name="Flinn B.S."/>
            <person name="Jenkins J."/>
            <person name="Shu S."/>
            <person name="Flowers D."/>
            <person name="Luo F."/>
            <person name="Wang Y."/>
            <person name="Xia P."/>
            <person name="Barry K."/>
            <person name="Daum C."/>
            <person name="Lipzen A."/>
            <person name="Yoshinaga Y."/>
            <person name="Schmutz J."/>
            <person name="Saski C."/>
            <person name="Vermerris W."/>
            <person name="Kresovich S."/>
        </authorList>
    </citation>
    <scope>NUCLEOTIDE SEQUENCE</scope>
</reference>
<feature type="compositionally biased region" description="Low complexity" evidence="1">
    <location>
        <begin position="134"/>
        <end position="146"/>
    </location>
</feature>
<reference evidence="2" key="2">
    <citation type="submission" date="2020-10" db="EMBL/GenBank/DDBJ databases">
        <authorList>
            <person name="Cooper E.A."/>
            <person name="Brenton Z.W."/>
            <person name="Flinn B.S."/>
            <person name="Jenkins J."/>
            <person name="Shu S."/>
            <person name="Flowers D."/>
            <person name="Luo F."/>
            <person name="Wang Y."/>
            <person name="Xia P."/>
            <person name="Barry K."/>
            <person name="Daum C."/>
            <person name="Lipzen A."/>
            <person name="Yoshinaga Y."/>
            <person name="Schmutz J."/>
            <person name="Saski C."/>
            <person name="Vermerris W."/>
            <person name="Kresovich S."/>
        </authorList>
    </citation>
    <scope>NUCLEOTIDE SEQUENCE</scope>
</reference>
<dbReference type="AlphaFoldDB" id="A0A921QUK9"/>
<gene>
    <name evidence="2" type="ORF">BDA96_06G276800</name>
</gene>
<feature type="compositionally biased region" description="Pro residues" evidence="1">
    <location>
        <begin position="72"/>
        <end position="81"/>
    </location>
</feature>
<feature type="region of interest" description="Disordered" evidence="1">
    <location>
        <begin position="1"/>
        <end position="24"/>
    </location>
</feature>
<name>A0A921QUK9_SORBI</name>
<accession>A0A921QUK9</accession>